<keyword evidence="1 3" id="KW-0853">WD repeat</keyword>
<evidence type="ECO:0000313" key="6">
    <source>
        <dbReference type="Proteomes" id="UP000184300"/>
    </source>
</evidence>
<dbReference type="SUPFAM" id="SSF50978">
    <property type="entry name" value="WD40 repeat-like"/>
    <property type="match status" value="1"/>
</dbReference>
<name>A0A1L9V402_ASPGL</name>
<dbReference type="OrthoDB" id="538223at2759"/>
<evidence type="ECO:0000256" key="4">
    <source>
        <dbReference type="SAM" id="Phobius"/>
    </source>
</evidence>
<dbReference type="PROSITE" id="PS50294">
    <property type="entry name" value="WD_REPEATS_REGION"/>
    <property type="match status" value="1"/>
</dbReference>
<dbReference type="InterPro" id="IPR019775">
    <property type="entry name" value="WD40_repeat_CS"/>
</dbReference>
<dbReference type="SMART" id="SM00320">
    <property type="entry name" value="WD40"/>
    <property type="match status" value="1"/>
</dbReference>
<feature type="transmembrane region" description="Helical" evidence="4">
    <location>
        <begin position="31"/>
        <end position="48"/>
    </location>
</feature>
<dbReference type="PANTHER" id="PTHR19848">
    <property type="entry name" value="WD40 REPEAT PROTEIN"/>
    <property type="match status" value="1"/>
</dbReference>
<feature type="repeat" description="WD" evidence="3">
    <location>
        <begin position="152"/>
        <end position="193"/>
    </location>
</feature>
<accession>A0A1L9V402</accession>
<evidence type="ECO:0000256" key="3">
    <source>
        <dbReference type="PROSITE-ProRule" id="PRU00221"/>
    </source>
</evidence>
<dbReference type="VEuPathDB" id="FungiDB:ASPGLDRAFT_1197911"/>
<organism evidence="5 6">
    <name type="scientific">Aspergillus glaucus CBS 516.65</name>
    <dbReference type="NCBI Taxonomy" id="1160497"/>
    <lineage>
        <taxon>Eukaryota</taxon>
        <taxon>Fungi</taxon>
        <taxon>Dikarya</taxon>
        <taxon>Ascomycota</taxon>
        <taxon>Pezizomycotina</taxon>
        <taxon>Eurotiomycetes</taxon>
        <taxon>Eurotiomycetidae</taxon>
        <taxon>Eurotiales</taxon>
        <taxon>Aspergillaceae</taxon>
        <taxon>Aspergillus</taxon>
        <taxon>Aspergillus subgen. Aspergillus</taxon>
    </lineage>
</organism>
<keyword evidence="4" id="KW-1133">Transmembrane helix</keyword>
<dbReference type="EMBL" id="KV878930">
    <property type="protein sequence ID" value="OJJ78664.1"/>
    <property type="molecule type" value="Genomic_DNA"/>
</dbReference>
<dbReference type="Proteomes" id="UP000184300">
    <property type="component" value="Unassembled WGS sequence"/>
</dbReference>
<dbReference type="PROSITE" id="PS00678">
    <property type="entry name" value="WD_REPEATS_1"/>
    <property type="match status" value="1"/>
</dbReference>
<dbReference type="Pfam" id="PF00400">
    <property type="entry name" value="WD40"/>
    <property type="match status" value="1"/>
</dbReference>
<proteinExistence type="predicted"/>
<keyword evidence="4" id="KW-0472">Membrane</keyword>
<dbReference type="RefSeq" id="XP_022395362.1">
    <property type="nucleotide sequence ID" value="XM_022540087.1"/>
</dbReference>
<dbReference type="PROSITE" id="PS50082">
    <property type="entry name" value="WD_REPEATS_2"/>
    <property type="match status" value="1"/>
</dbReference>
<gene>
    <name evidence="5" type="ORF">ASPGLDRAFT_1197911</name>
</gene>
<sequence>MTHLNIFNTLLSDSSPWNLFPVPSKHRINCFGLRLVSLCPILYFWFVFPIVYRTSIIPGSVHLGLVAILRLTDLAQKITERSQLLTLIWDACRFILYFKWPIERSPLQVYHFALVFSPSCSLIRGLFEQEQPQWITTKPTIEDNWGACVQTLEGHSGSVTSVIFSHDSKLLASASYDDTIRVWDARSGQCLQTLNFGRVVIVK</sequence>
<dbReference type="GeneID" id="34456348"/>
<evidence type="ECO:0000313" key="5">
    <source>
        <dbReference type="EMBL" id="OJJ78664.1"/>
    </source>
</evidence>
<dbReference type="Gene3D" id="2.130.10.10">
    <property type="entry name" value="YVTN repeat-like/Quinoprotein amine dehydrogenase"/>
    <property type="match status" value="1"/>
</dbReference>
<dbReference type="InterPro" id="IPR001680">
    <property type="entry name" value="WD40_rpt"/>
</dbReference>
<dbReference type="PANTHER" id="PTHR19848:SF8">
    <property type="entry name" value="F-BOX AND WD REPEAT DOMAIN CONTAINING 7"/>
    <property type="match status" value="1"/>
</dbReference>
<protein>
    <submittedName>
        <fullName evidence="5">Uncharacterized protein</fullName>
    </submittedName>
</protein>
<keyword evidence="2" id="KW-0677">Repeat</keyword>
<evidence type="ECO:0000256" key="2">
    <source>
        <dbReference type="ARBA" id="ARBA00022737"/>
    </source>
</evidence>
<dbReference type="InterPro" id="IPR036322">
    <property type="entry name" value="WD40_repeat_dom_sf"/>
</dbReference>
<keyword evidence="4" id="KW-0812">Transmembrane</keyword>
<dbReference type="STRING" id="1160497.A0A1L9V402"/>
<dbReference type="AlphaFoldDB" id="A0A1L9V402"/>
<reference evidence="6" key="1">
    <citation type="journal article" date="2017" name="Genome Biol.">
        <title>Comparative genomics reveals high biological diversity and specific adaptations in the industrially and medically important fungal genus Aspergillus.</title>
        <authorList>
            <person name="de Vries R.P."/>
            <person name="Riley R."/>
            <person name="Wiebenga A."/>
            <person name="Aguilar-Osorio G."/>
            <person name="Amillis S."/>
            <person name="Uchima C.A."/>
            <person name="Anderluh G."/>
            <person name="Asadollahi M."/>
            <person name="Askin M."/>
            <person name="Barry K."/>
            <person name="Battaglia E."/>
            <person name="Bayram O."/>
            <person name="Benocci T."/>
            <person name="Braus-Stromeyer S.A."/>
            <person name="Caldana C."/>
            <person name="Canovas D."/>
            <person name="Cerqueira G.C."/>
            <person name="Chen F."/>
            <person name="Chen W."/>
            <person name="Choi C."/>
            <person name="Clum A."/>
            <person name="Dos Santos R.A."/>
            <person name="Damasio A.R."/>
            <person name="Diallinas G."/>
            <person name="Emri T."/>
            <person name="Fekete E."/>
            <person name="Flipphi M."/>
            <person name="Freyberg S."/>
            <person name="Gallo A."/>
            <person name="Gournas C."/>
            <person name="Habgood R."/>
            <person name="Hainaut M."/>
            <person name="Harispe M.L."/>
            <person name="Henrissat B."/>
            <person name="Hilden K.S."/>
            <person name="Hope R."/>
            <person name="Hossain A."/>
            <person name="Karabika E."/>
            <person name="Karaffa L."/>
            <person name="Karanyi Z."/>
            <person name="Krasevec N."/>
            <person name="Kuo A."/>
            <person name="Kusch H."/>
            <person name="LaButti K."/>
            <person name="Lagendijk E.L."/>
            <person name="Lapidus A."/>
            <person name="Levasseur A."/>
            <person name="Lindquist E."/>
            <person name="Lipzen A."/>
            <person name="Logrieco A.F."/>
            <person name="MacCabe A."/>
            <person name="Maekelae M.R."/>
            <person name="Malavazi I."/>
            <person name="Melin P."/>
            <person name="Meyer V."/>
            <person name="Mielnichuk N."/>
            <person name="Miskei M."/>
            <person name="Molnar A.P."/>
            <person name="Mule G."/>
            <person name="Ngan C.Y."/>
            <person name="Orejas M."/>
            <person name="Orosz E."/>
            <person name="Ouedraogo J.P."/>
            <person name="Overkamp K.M."/>
            <person name="Park H.-S."/>
            <person name="Perrone G."/>
            <person name="Piumi F."/>
            <person name="Punt P.J."/>
            <person name="Ram A.F."/>
            <person name="Ramon A."/>
            <person name="Rauscher S."/>
            <person name="Record E."/>
            <person name="Riano-Pachon D.M."/>
            <person name="Robert V."/>
            <person name="Roehrig J."/>
            <person name="Ruller R."/>
            <person name="Salamov A."/>
            <person name="Salih N.S."/>
            <person name="Samson R.A."/>
            <person name="Sandor E."/>
            <person name="Sanguinetti M."/>
            <person name="Schuetze T."/>
            <person name="Sepcic K."/>
            <person name="Shelest E."/>
            <person name="Sherlock G."/>
            <person name="Sophianopoulou V."/>
            <person name="Squina F.M."/>
            <person name="Sun H."/>
            <person name="Susca A."/>
            <person name="Todd R.B."/>
            <person name="Tsang A."/>
            <person name="Unkles S.E."/>
            <person name="van de Wiele N."/>
            <person name="van Rossen-Uffink D."/>
            <person name="Oliveira J.V."/>
            <person name="Vesth T.C."/>
            <person name="Visser J."/>
            <person name="Yu J.-H."/>
            <person name="Zhou M."/>
            <person name="Andersen M.R."/>
            <person name="Archer D.B."/>
            <person name="Baker S.E."/>
            <person name="Benoit I."/>
            <person name="Brakhage A.A."/>
            <person name="Braus G.H."/>
            <person name="Fischer R."/>
            <person name="Frisvad J.C."/>
            <person name="Goldman G.H."/>
            <person name="Houbraken J."/>
            <person name="Oakley B."/>
            <person name="Pocsi I."/>
            <person name="Scazzocchio C."/>
            <person name="Seiboth B."/>
            <person name="vanKuyk P.A."/>
            <person name="Wortman J."/>
            <person name="Dyer P.S."/>
            <person name="Grigoriev I.V."/>
        </authorList>
    </citation>
    <scope>NUCLEOTIDE SEQUENCE [LARGE SCALE GENOMIC DNA]</scope>
    <source>
        <strain evidence="6">CBS 516.65</strain>
    </source>
</reference>
<keyword evidence="6" id="KW-1185">Reference proteome</keyword>
<evidence type="ECO:0000256" key="1">
    <source>
        <dbReference type="ARBA" id="ARBA00022574"/>
    </source>
</evidence>
<dbReference type="InterPro" id="IPR015943">
    <property type="entry name" value="WD40/YVTN_repeat-like_dom_sf"/>
</dbReference>